<evidence type="ECO:0000313" key="2">
    <source>
        <dbReference type="Proteomes" id="UP000750711"/>
    </source>
</evidence>
<comment type="caution">
    <text evidence="1">The sequence shown here is derived from an EMBL/GenBank/DDBJ whole genome shotgun (WGS) entry which is preliminary data.</text>
</comment>
<dbReference type="Proteomes" id="UP000750711">
    <property type="component" value="Unassembled WGS sequence"/>
</dbReference>
<dbReference type="AlphaFoldDB" id="A0A9P8IHM4"/>
<dbReference type="EMBL" id="JAGHQM010001316">
    <property type="protein sequence ID" value="KAH0555881.1"/>
    <property type="molecule type" value="Genomic_DNA"/>
</dbReference>
<protein>
    <submittedName>
        <fullName evidence="1">Uncharacterized protein</fullName>
    </submittedName>
</protein>
<keyword evidence="2" id="KW-1185">Reference proteome</keyword>
<sequence length="204" mass="22201">MSIVMPNGTTVGSSVAVGKDESVIATPKHEKWKKLIPFSGAWREHRKAQKAVAEAVKSQTQVPIEQVPRAKSPPAQVTATQVTATQGRPEAIAAVAVVTRTETVTQPQAKKSLVHYPHHDNRGAVGQPPMPQPAFTPYPSRTYIGGGRVLAQYGHHDDKWAVGQPLPSQPVYTPYPMNTSVGGKRVLAQYGHHDDKWAVKHPVY</sequence>
<gene>
    <name evidence="1" type="ORF">GP486_006173</name>
</gene>
<evidence type="ECO:0000313" key="1">
    <source>
        <dbReference type="EMBL" id="KAH0555881.1"/>
    </source>
</evidence>
<reference evidence="1" key="1">
    <citation type="submission" date="2021-03" db="EMBL/GenBank/DDBJ databases">
        <title>Comparative genomics and phylogenomic investigation of the class Geoglossomycetes provide insights into ecological specialization and systematics.</title>
        <authorList>
            <person name="Melie T."/>
            <person name="Pirro S."/>
            <person name="Miller A.N."/>
            <person name="Quandt A."/>
        </authorList>
    </citation>
    <scope>NUCLEOTIDE SEQUENCE</scope>
    <source>
        <strain evidence="1">CAQ_001_2017</strain>
    </source>
</reference>
<proteinExistence type="predicted"/>
<accession>A0A9P8IHM4</accession>
<organism evidence="1 2">
    <name type="scientific">Trichoglossum hirsutum</name>
    <dbReference type="NCBI Taxonomy" id="265104"/>
    <lineage>
        <taxon>Eukaryota</taxon>
        <taxon>Fungi</taxon>
        <taxon>Dikarya</taxon>
        <taxon>Ascomycota</taxon>
        <taxon>Pezizomycotina</taxon>
        <taxon>Geoglossomycetes</taxon>
        <taxon>Geoglossales</taxon>
        <taxon>Geoglossaceae</taxon>
        <taxon>Trichoglossum</taxon>
    </lineage>
</organism>
<name>A0A9P8IHM4_9PEZI</name>